<name>A0AAD1S672_PELCU</name>
<keyword evidence="3" id="KW-1185">Reference proteome</keyword>
<gene>
    <name evidence="2" type="ORF">PECUL_23A032400</name>
</gene>
<dbReference type="AlphaFoldDB" id="A0AAD1S672"/>
<feature type="region of interest" description="Disordered" evidence="1">
    <location>
        <begin position="93"/>
        <end position="113"/>
    </location>
</feature>
<sequence length="168" mass="18715">MGSCPQDYTRQLSVCRSLFPSLGKDYIKSYITNNKVSKESSHQPLPPLASSNQMRKRRDVKVKGIQTGSQVGNVCLKLTKPHMPLCKESRVSITAGDFKPSPPKEPSRQIAPRSKFHKVKMVEQPSQPPPRNASLLKAFKLVSSDEGRQKIEGLNIIQNLSLEIQPPP</sequence>
<evidence type="ECO:0000313" key="3">
    <source>
        <dbReference type="Proteomes" id="UP001295444"/>
    </source>
</evidence>
<accession>A0AAD1S672</accession>
<feature type="region of interest" description="Disordered" evidence="1">
    <location>
        <begin position="36"/>
        <end position="57"/>
    </location>
</feature>
<dbReference type="EMBL" id="OW240916">
    <property type="protein sequence ID" value="CAH2293556.1"/>
    <property type="molecule type" value="Genomic_DNA"/>
</dbReference>
<organism evidence="2 3">
    <name type="scientific">Pelobates cultripes</name>
    <name type="common">Western spadefoot toad</name>
    <dbReference type="NCBI Taxonomy" id="61616"/>
    <lineage>
        <taxon>Eukaryota</taxon>
        <taxon>Metazoa</taxon>
        <taxon>Chordata</taxon>
        <taxon>Craniata</taxon>
        <taxon>Vertebrata</taxon>
        <taxon>Euteleostomi</taxon>
        <taxon>Amphibia</taxon>
        <taxon>Batrachia</taxon>
        <taxon>Anura</taxon>
        <taxon>Pelobatoidea</taxon>
        <taxon>Pelobatidae</taxon>
        <taxon>Pelobates</taxon>
    </lineage>
</organism>
<proteinExistence type="predicted"/>
<evidence type="ECO:0000256" key="1">
    <source>
        <dbReference type="SAM" id="MobiDB-lite"/>
    </source>
</evidence>
<dbReference type="Proteomes" id="UP001295444">
    <property type="component" value="Chromosome 05"/>
</dbReference>
<evidence type="ECO:0000313" key="2">
    <source>
        <dbReference type="EMBL" id="CAH2293556.1"/>
    </source>
</evidence>
<reference evidence="2" key="1">
    <citation type="submission" date="2022-03" db="EMBL/GenBank/DDBJ databases">
        <authorList>
            <person name="Alioto T."/>
            <person name="Alioto T."/>
            <person name="Gomez Garrido J."/>
        </authorList>
    </citation>
    <scope>NUCLEOTIDE SEQUENCE</scope>
</reference>
<protein>
    <submittedName>
        <fullName evidence="2">Uncharacterized protein</fullName>
    </submittedName>
</protein>